<evidence type="ECO:0000256" key="1">
    <source>
        <dbReference type="ARBA" id="ARBA00004123"/>
    </source>
</evidence>
<evidence type="ECO:0000256" key="3">
    <source>
        <dbReference type="ARBA" id="ARBA00023242"/>
    </source>
</evidence>
<dbReference type="GO" id="GO:0036228">
    <property type="term" value="P:protein localization to nuclear inner membrane"/>
    <property type="evidence" value="ECO:0007669"/>
    <property type="project" value="TreeGrafter"/>
</dbReference>
<gene>
    <name evidence="5" type="ORF">Agub_g11670</name>
</gene>
<dbReference type="PANTHER" id="PTHR13000:SF0">
    <property type="entry name" value="NUCLEOPORIN P54"/>
    <property type="match status" value="1"/>
</dbReference>
<reference evidence="5 6" key="1">
    <citation type="journal article" date="2021" name="Sci. Rep.">
        <title>Genome sequencing of the multicellular alga Astrephomene provides insights into convergent evolution of germ-soma differentiation.</title>
        <authorList>
            <person name="Yamashita S."/>
            <person name="Yamamoto K."/>
            <person name="Matsuzaki R."/>
            <person name="Suzuki S."/>
            <person name="Yamaguchi H."/>
            <person name="Hirooka S."/>
            <person name="Minakuchi Y."/>
            <person name="Miyagishima S."/>
            <person name="Kawachi M."/>
            <person name="Toyoda A."/>
            <person name="Nozaki H."/>
        </authorList>
    </citation>
    <scope>NUCLEOTIDE SEQUENCE [LARGE SCALE GENOMIC DNA]</scope>
    <source>
        <strain evidence="5 6">NIES-4017</strain>
    </source>
</reference>
<keyword evidence="3" id="KW-0539">Nucleus</keyword>
<dbReference type="GO" id="GO:0006999">
    <property type="term" value="P:nuclear pore organization"/>
    <property type="evidence" value="ECO:0007669"/>
    <property type="project" value="TreeGrafter"/>
</dbReference>
<dbReference type="Gene3D" id="1.20.5.490">
    <property type="entry name" value="Single helix bin"/>
    <property type="match status" value="1"/>
</dbReference>
<dbReference type="PANTHER" id="PTHR13000">
    <property type="entry name" value="NUCLEOPORIN P54"/>
    <property type="match status" value="1"/>
</dbReference>
<dbReference type="Proteomes" id="UP001054857">
    <property type="component" value="Unassembled WGS sequence"/>
</dbReference>
<evidence type="ECO:0000313" key="5">
    <source>
        <dbReference type="EMBL" id="GFR49600.1"/>
    </source>
</evidence>
<dbReference type="GO" id="GO:0044613">
    <property type="term" value="C:nuclear pore central transport channel"/>
    <property type="evidence" value="ECO:0007669"/>
    <property type="project" value="TreeGrafter"/>
</dbReference>
<evidence type="ECO:0000313" key="6">
    <source>
        <dbReference type="Proteomes" id="UP001054857"/>
    </source>
</evidence>
<proteinExistence type="predicted"/>
<evidence type="ECO:0000256" key="2">
    <source>
        <dbReference type="ARBA" id="ARBA00022448"/>
    </source>
</evidence>
<dbReference type="AlphaFoldDB" id="A0AAD3DWY8"/>
<keyword evidence="2" id="KW-0813">Transport</keyword>
<comment type="caution">
    <text evidence="5">The sequence shown here is derived from an EMBL/GenBank/DDBJ whole genome shotgun (WGS) entry which is preliminary data.</text>
</comment>
<sequence length="478" mass="48338">MAASPFQFGTTAAPPASPFGFSTANAAAAPASSAPAFGAAASAPAFGTGFSFGTGAAAAPASTPAFGAAFGAAAAKPATTFGAASSAPAFGATAAPAFGASTGGAFSFPTAAPAATSAPSLFGATTAPSLFGASSAPAFGAAASTPSLFGTTTAPATGTTTGGLFGAPAAAAAANIFAPQTQQQQQQQQTANVFGAAGQAALPGLVDPSGLTQDDAVRSLTRIAAAYNPASPDYRFQTLFFSVVERPEQRVKPPGVDENRWRAALAAIGGPNNPQKLWPVGANGFRDLNTRSRMQAEAVAQNATRLRELQDRAAAMSRRHNEFRARIGGLQRQHTELNHKLLHVVRCVDALESRLALSAGYNAQQSRQQVSELSRQLAVLEEALAPAAAAAGLQRRLEAVAAAARMRAGSGEGAAGGLASVKLDDKSQSQLFAVLRDHAEGVRQLQAILKQDELDLEVMKRLQAAGGSDMALSSAMGM</sequence>
<organism evidence="5 6">
    <name type="scientific">Astrephomene gubernaculifera</name>
    <dbReference type="NCBI Taxonomy" id="47775"/>
    <lineage>
        <taxon>Eukaryota</taxon>
        <taxon>Viridiplantae</taxon>
        <taxon>Chlorophyta</taxon>
        <taxon>core chlorophytes</taxon>
        <taxon>Chlorophyceae</taxon>
        <taxon>CS clade</taxon>
        <taxon>Chlamydomonadales</taxon>
        <taxon>Astrephomenaceae</taxon>
        <taxon>Astrephomene</taxon>
    </lineage>
</organism>
<protein>
    <recommendedName>
        <fullName evidence="4">Nucleoporin Nup54 alpha-helical domain-containing protein</fullName>
    </recommendedName>
</protein>
<accession>A0AAD3DWY8</accession>
<evidence type="ECO:0000259" key="4">
    <source>
        <dbReference type="Pfam" id="PF13874"/>
    </source>
</evidence>
<dbReference type="GO" id="GO:0006607">
    <property type="term" value="P:NLS-bearing protein import into nucleus"/>
    <property type="evidence" value="ECO:0007669"/>
    <property type="project" value="TreeGrafter"/>
</dbReference>
<feature type="domain" description="Nucleoporin Nup54 alpha-helical" evidence="4">
    <location>
        <begin position="252"/>
        <end position="378"/>
    </location>
</feature>
<dbReference type="Pfam" id="PF13874">
    <property type="entry name" value="Nup54"/>
    <property type="match status" value="1"/>
</dbReference>
<dbReference type="GO" id="GO:0017056">
    <property type="term" value="F:structural constituent of nuclear pore"/>
    <property type="evidence" value="ECO:0007669"/>
    <property type="project" value="TreeGrafter"/>
</dbReference>
<name>A0AAD3DWY8_9CHLO</name>
<dbReference type="InterPro" id="IPR025712">
    <property type="entry name" value="Nup54_alpha-helical_dom"/>
</dbReference>
<dbReference type="InterPro" id="IPR024864">
    <property type="entry name" value="Nup54/Nup57/Nup44"/>
</dbReference>
<keyword evidence="6" id="KW-1185">Reference proteome</keyword>
<dbReference type="EMBL" id="BMAR01000031">
    <property type="protein sequence ID" value="GFR49600.1"/>
    <property type="molecule type" value="Genomic_DNA"/>
</dbReference>
<comment type="subcellular location">
    <subcellularLocation>
        <location evidence="1">Nucleus</location>
    </subcellularLocation>
</comment>